<comment type="similarity">
    <text evidence="2">Belongs to the HsdR family.</text>
</comment>
<keyword evidence="8" id="KW-0378">Hydrolase</keyword>
<dbReference type="CDD" id="cd22332">
    <property type="entry name" value="HsdR_N"/>
    <property type="match status" value="1"/>
</dbReference>
<feature type="domain" description="Restriction endonuclease type I HsdR N-terminal" evidence="11">
    <location>
        <begin position="4"/>
        <end position="211"/>
    </location>
</feature>
<dbReference type="Gene3D" id="3.90.1570.50">
    <property type="match status" value="1"/>
</dbReference>
<proteinExistence type="inferred from homology"/>
<gene>
    <name evidence="12" type="ORF">LL965_22180</name>
</gene>
<evidence type="ECO:0000313" key="13">
    <source>
        <dbReference type="Proteomes" id="UP001199206"/>
    </source>
</evidence>
<dbReference type="Pfam" id="PF04313">
    <property type="entry name" value="HSDR_N"/>
    <property type="match status" value="1"/>
</dbReference>
<keyword evidence="4" id="KW-0540">Nuclease</keyword>
<evidence type="ECO:0000256" key="3">
    <source>
        <dbReference type="ARBA" id="ARBA00012654"/>
    </source>
</evidence>
<comment type="catalytic activity">
    <reaction evidence="1">
        <text>Endonucleolytic cleavage of DNA to give random double-stranded fragments with terminal 5'-phosphates, ATP is simultaneously hydrolyzed.</text>
        <dbReference type="EC" id="3.1.21.3"/>
    </reaction>
</comment>
<keyword evidence="9" id="KW-0067">ATP-binding</keyword>
<evidence type="ECO:0000256" key="10">
    <source>
        <dbReference type="ARBA" id="ARBA00023125"/>
    </source>
</evidence>
<evidence type="ECO:0000259" key="11">
    <source>
        <dbReference type="Pfam" id="PF04313"/>
    </source>
</evidence>
<evidence type="ECO:0000256" key="6">
    <source>
        <dbReference type="ARBA" id="ARBA00022747"/>
    </source>
</evidence>
<comment type="caution">
    <text evidence="12">The sequence shown here is derived from an EMBL/GenBank/DDBJ whole genome shotgun (WGS) entry which is preliminary data.</text>
</comment>
<dbReference type="Proteomes" id="UP001199206">
    <property type="component" value="Unassembled WGS sequence"/>
</dbReference>
<dbReference type="PANTHER" id="PTHR30195:SF15">
    <property type="entry name" value="TYPE I RESTRICTION ENZYME HINDI ENDONUCLEASE SUBUNIT"/>
    <property type="match status" value="1"/>
</dbReference>
<keyword evidence="10" id="KW-0238">DNA-binding</keyword>
<evidence type="ECO:0000256" key="7">
    <source>
        <dbReference type="ARBA" id="ARBA00022759"/>
    </source>
</evidence>
<dbReference type="EC" id="3.1.21.3" evidence="3"/>
<evidence type="ECO:0000256" key="9">
    <source>
        <dbReference type="ARBA" id="ARBA00022840"/>
    </source>
</evidence>
<evidence type="ECO:0000256" key="8">
    <source>
        <dbReference type="ARBA" id="ARBA00022801"/>
    </source>
</evidence>
<keyword evidence="7" id="KW-0255">Endonuclease</keyword>
<reference evidence="12 13" key="1">
    <citation type="submission" date="2021-10" db="EMBL/GenBank/DDBJ databases">
        <title>Genome sequencing of Xanthomonas strains from NCPPB.</title>
        <authorList>
            <person name="Hussein R."/>
            <person name="Harrison J."/>
            <person name="Studholme D.J."/>
            <person name="Vicente J."/>
            <person name="Grant M."/>
        </authorList>
    </citation>
    <scope>NUCLEOTIDE SEQUENCE [LARGE SCALE GENOMIC DNA]</scope>
    <source>
        <strain evidence="12 13">NCPPB 101</strain>
    </source>
</reference>
<evidence type="ECO:0000256" key="2">
    <source>
        <dbReference type="ARBA" id="ARBA00008598"/>
    </source>
</evidence>
<evidence type="ECO:0000256" key="4">
    <source>
        <dbReference type="ARBA" id="ARBA00022722"/>
    </source>
</evidence>
<evidence type="ECO:0000313" key="12">
    <source>
        <dbReference type="EMBL" id="MCC4622613.1"/>
    </source>
</evidence>
<keyword evidence="13" id="KW-1185">Reference proteome</keyword>
<sequence>MAFLSEAQVEQALLEQLRELGYAIASEEVVGPDGSAPERDSHDVVLLHQRLADAVLRLNPNLPPEARADAIRKLTQAVFPALMEENRRIHTLLTEGVDVEYYGDDGVLTAGKVALLDFDTPARNDWLAVPQFVVIHGQVKRRPDIVLFVNGLPLAVIELKAPGSTGAHLAGAFNQLQTYKQQIPTLFHTNALLVTSDGIAARLGSLSADLERFMPWRTTDGRAILEKACRNFRH</sequence>
<accession>A0ABS8HKL9</accession>
<dbReference type="InterPro" id="IPR007409">
    <property type="entry name" value="Restrct_endonuc_type1_HsdR_N"/>
</dbReference>
<dbReference type="EMBL" id="JAJGQJ010000123">
    <property type="protein sequence ID" value="MCC4622613.1"/>
    <property type="molecule type" value="Genomic_DNA"/>
</dbReference>
<evidence type="ECO:0000256" key="5">
    <source>
        <dbReference type="ARBA" id="ARBA00022741"/>
    </source>
</evidence>
<organism evidence="12 13">
    <name type="scientific">Xanthomonas cassavae CFBP 4642</name>
    <dbReference type="NCBI Taxonomy" id="1219375"/>
    <lineage>
        <taxon>Bacteria</taxon>
        <taxon>Pseudomonadati</taxon>
        <taxon>Pseudomonadota</taxon>
        <taxon>Gammaproteobacteria</taxon>
        <taxon>Lysobacterales</taxon>
        <taxon>Lysobacteraceae</taxon>
        <taxon>Xanthomonas</taxon>
    </lineage>
</organism>
<dbReference type="PANTHER" id="PTHR30195">
    <property type="entry name" value="TYPE I SITE-SPECIFIC DEOXYRIBONUCLEASE PROTEIN SUBUNIT M AND R"/>
    <property type="match status" value="1"/>
</dbReference>
<keyword evidence="5" id="KW-0547">Nucleotide-binding</keyword>
<name>A0ABS8HKL9_9XANT</name>
<dbReference type="InterPro" id="IPR051268">
    <property type="entry name" value="Type-I_R_enzyme_R_subunit"/>
</dbReference>
<protein>
    <recommendedName>
        <fullName evidence="3">type I site-specific deoxyribonuclease</fullName>
        <ecNumber evidence="3">3.1.21.3</ecNumber>
    </recommendedName>
</protein>
<evidence type="ECO:0000256" key="1">
    <source>
        <dbReference type="ARBA" id="ARBA00000851"/>
    </source>
</evidence>
<keyword evidence="6" id="KW-0680">Restriction system</keyword>